<dbReference type="EMBL" id="QZRB01000001">
    <property type="protein sequence ID" value="MVD21786.1"/>
    <property type="molecule type" value="Genomic_DNA"/>
</dbReference>
<dbReference type="Proteomes" id="UP000471242">
    <property type="component" value="Unassembled WGS sequence"/>
</dbReference>
<evidence type="ECO:0000313" key="5">
    <source>
        <dbReference type="Proteomes" id="UP000323819"/>
    </source>
</evidence>
<evidence type="ECO:0000313" key="6">
    <source>
        <dbReference type="Proteomes" id="UP000471242"/>
    </source>
</evidence>
<protein>
    <submittedName>
        <fullName evidence="1">Uncharacterized protein</fullName>
    </submittedName>
</protein>
<dbReference type="Proteomes" id="UP000323225">
    <property type="component" value="Unassembled WGS sequence"/>
</dbReference>
<dbReference type="EMBL" id="VUAA01000014">
    <property type="protein sequence ID" value="KAA1254168.1"/>
    <property type="molecule type" value="Genomic_DNA"/>
</dbReference>
<evidence type="ECO:0000313" key="4">
    <source>
        <dbReference type="Proteomes" id="UP000323225"/>
    </source>
</evidence>
<reference evidence="2 6" key="1">
    <citation type="submission" date="2018-09" db="EMBL/GenBank/DDBJ databases">
        <title>Genomic epidemiology reveals two lineages of Vibrio cholerae that can cause global cholera epidemics despite absence of cholera toxin gene.</title>
        <authorList>
            <person name="Wang H."/>
            <person name="Zen W."/>
            <person name="Yu H."/>
            <person name="Zhang W."/>
            <person name="Pan J."/>
            <person name="Yang C."/>
            <person name="Cui Y."/>
        </authorList>
    </citation>
    <scope>NUCLEOTIDE SEQUENCE [LARGE SCALE GENOMIC DNA]</scope>
    <source>
        <strain evidence="2 6">00-1_S85</strain>
    </source>
</reference>
<dbReference type="Proteomes" id="UP000323819">
    <property type="component" value="Unassembled WGS sequence"/>
</dbReference>
<evidence type="ECO:0000313" key="3">
    <source>
        <dbReference type="EMBL" id="TXX65195.1"/>
    </source>
</evidence>
<sequence length="74" mass="9118">MTRFDRFHRLMVLFTTLSKVFRLFICHKKRRLKGRRWHPFSVSSLIFVQRKIRRTVDKLFTSQQKYAVTAIFKL</sequence>
<evidence type="ECO:0000313" key="1">
    <source>
        <dbReference type="EMBL" id="KAA1254168.1"/>
    </source>
</evidence>
<gene>
    <name evidence="2" type="ORF">D6U24_00315</name>
    <name evidence="1" type="ORF">F0M16_13575</name>
    <name evidence="3" type="ORF">FXF03_12115</name>
</gene>
<reference evidence="1 4" key="3">
    <citation type="submission" date="2019-09" db="EMBL/GenBank/DDBJ databases">
        <authorList>
            <person name="Kritzky A."/>
            <person name="Schelkanova E.Y."/>
            <person name="Alkhova Z.V."/>
            <person name="Smirnova N.I."/>
        </authorList>
    </citation>
    <scope>NUCLEOTIDE SEQUENCE [LARGE SCALE GENOMIC DNA]</scope>
    <source>
        <strain evidence="1 4">M1526</strain>
    </source>
</reference>
<name>A0A0H6UB33_VIBCL</name>
<organism evidence="1 4">
    <name type="scientific">Vibrio cholerae</name>
    <dbReference type="NCBI Taxonomy" id="666"/>
    <lineage>
        <taxon>Bacteria</taxon>
        <taxon>Pseudomonadati</taxon>
        <taxon>Pseudomonadota</taxon>
        <taxon>Gammaproteobacteria</taxon>
        <taxon>Vibrionales</taxon>
        <taxon>Vibrionaceae</taxon>
        <taxon>Vibrio</taxon>
    </lineage>
</organism>
<proteinExistence type="predicted"/>
<accession>A0A0H6UB33</accession>
<dbReference type="AlphaFoldDB" id="A0A0H6UB33"/>
<reference evidence="3 5" key="2">
    <citation type="submission" date="2019-06" db="EMBL/GenBank/DDBJ databases">
        <title>Vibrio cholerae phylogeny based on whole-genome sequencing reveals genetic diversity and population strucutre.</title>
        <authorList>
            <person name="Zhiqiu Y."/>
            <person name="Bin L."/>
            <person name="Lingyan J."/>
        </authorList>
    </citation>
    <scope>NUCLEOTIDE SEQUENCE [LARGE SCALE GENOMIC DNA]</scope>
    <source>
        <strain evidence="3 5">N2814</strain>
    </source>
</reference>
<comment type="caution">
    <text evidence="1">The sequence shown here is derived from an EMBL/GenBank/DDBJ whole genome shotgun (WGS) entry which is preliminary data.</text>
</comment>
<evidence type="ECO:0000313" key="2">
    <source>
        <dbReference type="EMBL" id="MVD21786.1"/>
    </source>
</evidence>
<dbReference type="EMBL" id="VSIJ01000033">
    <property type="protein sequence ID" value="TXX65195.1"/>
    <property type="molecule type" value="Genomic_DNA"/>
</dbReference>